<reference evidence="1" key="1">
    <citation type="submission" date="2018-11" db="EMBL/GenBank/DDBJ databases">
        <title>The sequence and de novo assembly of Larimichthys crocea genome using PacBio and Hi-C technologies.</title>
        <authorList>
            <person name="Xu P."/>
            <person name="Chen B."/>
            <person name="Zhou Z."/>
            <person name="Ke Q."/>
            <person name="Wu Y."/>
            <person name="Bai H."/>
            <person name="Pu F."/>
        </authorList>
    </citation>
    <scope>NUCLEOTIDE SEQUENCE</scope>
    <source>
        <tissue evidence="1">Muscle</tissue>
    </source>
</reference>
<accession>A0ACD3Q617</accession>
<evidence type="ECO:0000313" key="2">
    <source>
        <dbReference type="Proteomes" id="UP000793456"/>
    </source>
</evidence>
<keyword evidence="2" id="KW-1185">Reference proteome</keyword>
<evidence type="ECO:0000313" key="1">
    <source>
        <dbReference type="EMBL" id="TMS02692.1"/>
    </source>
</evidence>
<gene>
    <name evidence="1" type="ORF">E3U43_020672</name>
</gene>
<sequence length="114" mass="12628">MAVERGKEVGGRGRKDRDGQTAEKCMHEMVQKPKTTLELSAEPIRMSSYQMNSDSKLSAEIVASPSLDVFLPEDEDNPYESVTTAVTAQTLLARYQPPVQRLSTQWSPVPCNGE</sequence>
<protein>
    <submittedName>
        <fullName evidence="1">Uncharacterized protein</fullName>
    </submittedName>
</protein>
<proteinExistence type="predicted"/>
<comment type="caution">
    <text evidence="1">The sequence shown here is derived from an EMBL/GenBank/DDBJ whole genome shotgun (WGS) entry which is preliminary data.</text>
</comment>
<dbReference type="Proteomes" id="UP000793456">
    <property type="component" value="Chromosome XXIII"/>
</dbReference>
<name>A0ACD3Q617_LARCR</name>
<organism evidence="1 2">
    <name type="scientific">Larimichthys crocea</name>
    <name type="common">Large yellow croaker</name>
    <name type="synonym">Pseudosciaena crocea</name>
    <dbReference type="NCBI Taxonomy" id="215358"/>
    <lineage>
        <taxon>Eukaryota</taxon>
        <taxon>Metazoa</taxon>
        <taxon>Chordata</taxon>
        <taxon>Craniata</taxon>
        <taxon>Vertebrata</taxon>
        <taxon>Euteleostomi</taxon>
        <taxon>Actinopterygii</taxon>
        <taxon>Neopterygii</taxon>
        <taxon>Teleostei</taxon>
        <taxon>Neoteleostei</taxon>
        <taxon>Acanthomorphata</taxon>
        <taxon>Eupercaria</taxon>
        <taxon>Sciaenidae</taxon>
        <taxon>Larimichthys</taxon>
    </lineage>
</organism>
<dbReference type="EMBL" id="CM011696">
    <property type="protein sequence ID" value="TMS02692.1"/>
    <property type="molecule type" value="Genomic_DNA"/>
</dbReference>